<evidence type="ECO:0000313" key="3">
    <source>
        <dbReference type="Proteomes" id="UP000245609"/>
    </source>
</evidence>
<comment type="caution">
    <text evidence="2">The sequence shown here is derived from an EMBL/GenBank/DDBJ whole genome shotgun (WGS) entry which is preliminary data.</text>
</comment>
<feature type="compositionally biased region" description="Polar residues" evidence="1">
    <location>
        <begin position="108"/>
        <end position="118"/>
    </location>
</feature>
<accession>A0A2T9ZFN2</accession>
<organism evidence="2 3">
    <name type="scientific">Smittium megazygosporum</name>
    <dbReference type="NCBI Taxonomy" id="133381"/>
    <lineage>
        <taxon>Eukaryota</taxon>
        <taxon>Fungi</taxon>
        <taxon>Fungi incertae sedis</taxon>
        <taxon>Zoopagomycota</taxon>
        <taxon>Kickxellomycotina</taxon>
        <taxon>Harpellomycetes</taxon>
        <taxon>Harpellales</taxon>
        <taxon>Legeriomycetaceae</taxon>
        <taxon>Smittium</taxon>
    </lineage>
</organism>
<keyword evidence="3" id="KW-1185">Reference proteome</keyword>
<dbReference type="EMBL" id="MBFS01000241">
    <property type="protein sequence ID" value="PVV03380.1"/>
    <property type="molecule type" value="Genomic_DNA"/>
</dbReference>
<feature type="region of interest" description="Disordered" evidence="1">
    <location>
        <begin position="85"/>
        <end position="140"/>
    </location>
</feature>
<sequence length="323" mass="36409">MTTDNEDSMSTTSTRTSTSYLFSDIEYLGYPDNIDPSLFPGIDGVYFEDLYERDQDELIGGENNSNDSSSHDELFQDCYSVIPPPSIQSRTSGSENCNISANPNNSNPTRSINNSKALGNNRDINRGINEPYNEPPKGNETIDLDQFGSDKLNPKGNTRTQLVNQDIFSLTSMPRASQLYPKLSVGNINQYLLELRIKRLMHLCQKRKARLDSLRSSASEIVKESLQWSENKLQTETEIDKTVSTIPNNGQNPNTPNTNEASNSKFTPICTKRADFLRQKRTALIFLNEEINVISQKYLDNLAEIFNLQIEIAKLGVNQLYLT</sequence>
<feature type="compositionally biased region" description="Low complexity" evidence="1">
    <location>
        <begin position="94"/>
        <end position="107"/>
    </location>
</feature>
<proteinExistence type="predicted"/>
<evidence type="ECO:0000313" key="2">
    <source>
        <dbReference type="EMBL" id="PVV03380.1"/>
    </source>
</evidence>
<evidence type="ECO:0000256" key="1">
    <source>
        <dbReference type="SAM" id="MobiDB-lite"/>
    </source>
</evidence>
<name>A0A2T9ZFN2_9FUNG</name>
<protein>
    <submittedName>
        <fullName evidence="2">Uncharacterized protein</fullName>
    </submittedName>
</protein>
<dbReference type="OrthoDB" id="10670658at2759"/>
<gene>
    <name evidence="2" type="ORF">BB560_002138</name>
</gene>
<dbReference type="Proteomes" id="UP000245609">
    <property type="component" value="Unassembled WGS sequence"/>
</dbReference>
<reference evidence="2 3" key="1">
    <citation type="journal article" date="2018" name="MBio">
        <title>Comparative Genomics Reveals the Core Gene Toolbox for the Fungus-Insect Symbiosis.</title>
        <authorList>
            <person name="Wang Y."/>
            <person name="Stata M."/>
            <person name="Wang W."/>
            <person name="Stajich J.E."/>
            <person name="White M.M."/>
            <person name="Moncalvo J.M."/>
        </authorList>
    </citation>
    <scope>NUCLEOTIDE SEQUENCE [LARGE SCALE GENOMIC DNA]</scope>
    <source>
        <strain evidence="2 3">SC-DP-2</strain>
    </source>
</reference>
<feature type="compositionally biased region" description="Low complexity" evidence="1">
    <location>
        <begin position="245"/>
        <end position="259"/>
    </location>
</feature>
<dbReference type="AlphaFoldDB" id="A0A2T9ZFN2"/>
<feature type="region of interest" description="Disordered" evidence="1">
    <location>
        <begin position="243"/>
        <end position="265"/>
    </location>
</feature>